<reference evidence="1" key="2">
    <citation type="submission" date="2025-08" db="UniProtKB">
        <authorList>
            <consortium name="Ensembl"/>
        </authorList>
    </citation>
    <scope>IDENTIFICATION</scope>
</reference>
<name>A0A669DP66_ORENI</name>
<dbReference type="InParanoid" id="A0A669DP66"/>
<reference evidence="1" key="3">
    <citation type="submission" date="2025-09" db="UniProtKB">
        <authorList>
            <consortium name="Ensembl"/>
        </authorList>
    </citation>
    <scope>IDENTIFICATION</scope>
</reference>
<evidence type="ECO:0000313" key="2">
    <source>
        <dbReference type="Proteomes" id="UP000005207"/>
    </source>
</evidence>
<sequence length="143" mass="16875">MKEKVKGEVSPNPRQFTYLMPELLPELQHIGLGPRTFKKRQSPQNTGCSIWMDTPADIKCKARVFRNNRFTLCNWFVFTHRNGLRESKRVKQRKTVCRVSQKVSKYNASALKSHRTLDFEHLLYNRLYELYLNRSLLVTETGL</sequence>
<keyword evidence="2" id="KW-1185">Reference proteome</keyword>
<dbReference type="Proteomes" id="UP000005207">
    <property type="component" value="Linkage group LG1"/>
</dbReference>
<organism evidence="1 2">
    <name type="scientific">Oreochromis niloticus</name>
    <name type="common">Nile tilapia</name>
    <name type="synonym">Tilapia nilotica</name>
    <dbReference type="NCBI Taxonomy" id="8128"/>
    <lineage>
        <taxon>Eukaryota</taxon>
        <taxon>Metazoa</taxon>
        <taxon>Chordata</taxon>
        <taxon>Craniata</taxon>
        <taxon>Vertebrata</taxon>
        <taxon>Euteleostomi</taxon>
        <taxon>Actinopterygii</taxon>
        <taxon>Neopterygii</taxon>
        <taxon>Teleostei</taxon>
        <taxon>Neoteleostei</taxon>
        <taxon>Acanthomorphata</taxon>
        <taxon>Ovalentaria</taxon>
        <taxon>Cichlomorphae</taxon>
        <taxon>Cichliformes</taxon>
        <taxon>Cichlidae</taxon>
        <taxon>African cichlids</taxon>
        <taxon>Pseudocrenilabrinae</taxon>
        <taxon>Oreochromini</taxon>
        <taxon>Oreochromis</taxon>
    </lineage>
</organism>
<protein>
    <submittedName>
        <fullName evidence="1">Uncharacterized protein</fullName>
    </submittedName>
</protein>
<reference evidence="2" key="1">
    <citation type="submission" date="2012-01" db="EMBL/GenBank/DDBJ databases">
        <title>The Genome Sequence of Oreochromis niloticus (Nile Tilapia).</title>
        <authorList>
            <consortium name="Broad Institute Genome Assembly Team"/>
            <consortium name="Broad Institute Sequencing Platform"/>
            <person name="Di Palma F."/>
            <person name="Johnson J."/>
            <person name="Lander E.S."/>
            <person name="Lindblad-Toh K."/>
        </authorList>
    </citation>
    <scope>NUCLEOTIDE SEQUENCE [LARGE SCALE GENOMIC DNA]</scope>
</reference>
<dbReference type="AlphaFoldDB" id="A0A669DP66"/>
<proteinExistence type="predicted"/>
<accession>A0A669DP66</accession>
<evidence type="ECO:0000313" key="1">
    <source>
        <dbReference type="Ensembl" id="ENSONIP00000062619.1"/>
    </source>
</evidence>
<dbReference type="Ensembl" id="ENSONIT00000065008.1">
    <property type="protein sequence ID" value="ENSONIP00000062619.1"/>
    <property type="gene ID" value="ENSONIG00000036640.1"/>
</dbReference>